<evidence type="ECO:0000313" key="3">
    <source>
        <dbReference type="Proteomes" id="UP001197626"/>
    </source>
</evidence>
<dbReference type="RefSeq" id="WP_229293333.1">
    <property type="nucleotide sequence ID" value="NZ_CP086654.1"/>
</dbReference>
<name>A0ABY3PF77_9STAP</name>
<accession>A0ABY3PF77</accession>
<dbReference type="Proteomes" id="UP001197626">
    <property type="component" value="Chromosome"/>
</dbReference>
<keyword evidence="1" id="KW-0472">Membrane</keyword>
<dbReference type="InterPro" id="IPR046049">
    <property type="entry name" value="DUF6007"/>
</dbReference>
<feature type="transmembrane region" description="Helical" evidence="1">
    <location>
        <begin position="40"/>
        <end position="64"/>
    </location>
</feature>
<dbReference type="Pfam" id="PF19470">
    <property type="entry name" value="DUF6007"/>
    <property type="match status" value="1"/>
</dbReference>
<sequence>MTSPQHDDFDKVFKEIGWYDLILLIPSALLVAYLPDDFPGAIVINLLIVIFWSIGLITTVHWCIQKYKERKSKR</sequence>
<keyword evidence="1" id="KW-0812">Transmembrane</keyword>
<reference evidence="2 3" key="1">
    <citation type="journal article" date="2022" name="Pathogens">
        <title>Staphylococcus ratti sp. nov. Isolated from a Lab Rat.</title>
        <authorList>
            <person name="Kovarovic V."/>
            <person name="Sedlacek I."/>
            <person name="Petras P."/>
            <person name="Kralova S."/>
            <person name="Maslanova I."/>
            <person name="Svec P."/>
            <person name="Neumann-Schaal M."/>
            <person name="Botka T."/>
            <person name="Gelbicova T."/>
            <person name="Stankova E."/>
            <person name="Doskar J."/>
            <person name="Pantucek R."/>
        </authorList>
    </citation>
    <scope>NUCLEOTIDE SEQUENCE [LARGE SCALE GENOMIC DNA]</scope>
    <source>
        <strain evidence="2 3">CCM 9025</strain>
    </source>
</reference>
<dbReference type="EMBL" id="CP086654">
    <property type="protein sequence ID" value="UEX90853.1"/>
    <property type="molecule type" value="Genomic_DNA"/>
</dbReference>
<evidence type="ECO:0000256" key="1">
    <source>
        <dbReference type="SAM" id="Phobius"/>
    </source>
</evidence>
<keyword evidence="3" id="KW-1185">Reference proteome</keyword>
<evidence type="ECO:0000313" key="2">
    <source>
        <dbReference type="EMBL" id="UEX90853.1"/>
    </source>
</evidence>
<proteinExistence type="predicted"/>
<protein>
    <submittedName>
        <fullName evidence="2">DUF6007 family protein</fullName>
    </submittedName>
</protein>
<gene>
    <name evidence="2" type="ORF">LN051_04305</name>
</gene>
<keyword evidence="1" id="KW-1133">Transmembrane helix</keyword>
<organism evidence="2 3">
    <name type="scientific">Staphylococcus ratti</name>
    <dbReference type="NCBI Taxonomy" id="2892440"/>
    <lineage>
        <taxon>Bacteria</taxon>
        <taxon>Bacillati</taxon>
        <taxon>Bacillota</taxon>
        <taxon>Bacilli</taxon>
        <taxon>Bacillales</taxon>
        <taxon>Staphylococcaceae</taxon>
        <taxon>Staphylococcus</taxon>
    </lineage>
</organism>